<dbReference type="GeneID" id="106814484"/>
<dbReference type="SUPFAM" id="SSF46579">
    <property type="entry name" value="Prefoldin"/>
    <property type="match status" value="1"/>
</dbReference>
<evidence type="ECO:0000313" key="11">
    <source>
        <dbReference type="RefSeq" id="XP_014674286.1"/>
    </source>
</evidence>
<keyword evidence="9" id="KW-0175">Coiled coil</keyword>
<dbReference type="Gene3D" id="1.10.287.370">
    <property type="match status" value="1"/>
</dbReference>
<evidence type="ECO:0000256" key="4">
    <source>
        <dbReference type="ARBA" id="ARBA00011695"/>
    </source>
</evidence>
<evidence type="ECO:0000256" key="8">
    <source>
        <dbReference type="ARBA" id="ARBA00026022"/>
    </source>
</evidence>
<dbReference type="InterPro" id="IPR009053">
    <property type="entry name" value="Prefoldin"/>
</dbReference>
<accession>A0ABM1EQ15</accession>
<comment type="subunit">
    <text evidence="4">Heterohexamer of two PFD-alpha type and four PFD-beta type subunits.</text>
</comment>
<dbReference type="InterPro" id="IPR030482">
    <property type="entry name" value="PDRG1"/>
</dbReference>
<keyword evidence="7" id="KW-0143">Chaperone</keyword>
<reference evidence="11" key="1">
    <citation type="submission" date="2025-08" db="UniProtKB">
        <authorList>
            <consortium name="RefSeq"/>
        </authorList>
    </citation>
    <scope>IDENTIFICATION</scope>
</reference>
<comment type="function">
    <text evidence="1">May play a role in chaperone-mediated protein folding.</text>
</comment>
<keyword evidence="6" id="KW-0963">Cytoplasm</keyword>
<evidence type="ECO:0000256" key="7">
    <source>
        <dbReference type="ARBA" id="ARBA00023186"/>
    </source>
</evidence>
<dbReference type="RefSeq" id="XP_014674286.1">
    <property type="nucleotide sequence ID" value="XM_014818800.1"/>
</dbReference>
<gene>
    <name evidence="11" type="primary">LOC106814484</name>
</gene>
<evidence type="ECO:0000256" key="5">
    <source>
        <dbReference type="ARBA" id="ARBA00016313"/>
    </source>
</evidence>
<evidence type="ECO:0000256" key="3">
    <source>
        <dbReference type="ARBA" id="ARBA00008045"/>
    </source>
</evidence>
<comment type="similarity">
    <text evidence="3">Belongs to the prefoldin subunit beta family.</text>
</comment>
<sequence length="148" mass="16880">MPIDDTYLTMEKNMSEVLRHLVEVEEAADDILTDKMQLVNLDRKKNKNREAIRSLKTVPSTSTSTKEQKAWVCFGNMFLKIPLTKAKQVLEEDQEQLDREIDSLRANLKAKVNRLNELEGKEELKGFSLAALDRNEMAAMKQGRPGSS</sequence>
<proteinExistence type="inferred from homology"/>
<dbReference type="InterPro" id="IPR002777">
    <property type="entry name" value="PFD_beta-like"/>
</dbReference>
<evidence type="ECO:0000256" key="6">
    <source>
        <dbReference type="ARBA" id="ARBA00022490"/>
    </source>
</evidence>
<comment type="subunit">
    <text evidence="8">Component of the PAQosome complex which is responsible for the biogenesis of several protein complexes and which consists of R2TP complex members RUVBL1, RUVBL2, RPAP3 and PIH1D1, URI complex members PFDN2, PFDN6, PDRG1, UXT and URI1 as well as ASDURF, POLR2E and DNAAF10/WDR92.</text>
</comment>
<dbReference type="Pfam" id="PF01920">
    <property type="entry name" value="Prefoldin_2"/>
    <property type="match status" value="1"/>
</dbReference>
<protein>
    <recommendedName>
        <fullName evidence="5">p53 and DNA damage-regulated protein 1</fullName>
    </recommendedName>
</protein>
<name>A0ABM1EQ15_PRICU</name>
<evidence type="ECO:0000256" key="2">
    <source>
        <dbReference type="ARBA" id="ARBA00004496"/>
    </source>
</evidence>
<organism evidence="10 11">
    <name type="scientific">Priapulus caudatus</name>
    <name type="common">Priapulid worm</name>
    <dbReference type="NCBI Taxonomy" id="37621"/>
    <lineage>
        <taxon>Eukaryota</taxon>
        <taxon>Metazoa</taxon>
        <taxon>Ecdysozoa</taxon>
        <taxon>Scalidophora</taxon>
        <taxon>Priapulida</taxon>
        <taxon>Priapulimorpha</taxon>
        <taxon>Priapulimorphida</taxon>
        <taxon>Priapulidae</taxon>
        <taxon>Priapulus</taxon>
    </lineage>
</organism>
<evidence type="ECO:0000256" key="9">
    <source>
        <dbReference type="SAM" id="Coils"/>
    </source>
</evidence>
<comment type="subcellular location">
    <subcellularLocation>
        <location evidence="2">Cytoplasm</location>
    </subcellularLocation>
</comment>
<evidence type="ECO:0000313" key="10">
    <source>
        <dbReference type="Proteomes" id="UP000695022"/>
    </source>
</evidence>
<dbReference type="PANTHER" id="PTHR21162">
    <property type="entry name" value="P53 AND DNA DAMAGE-REGULATED PROTEIN"/>
    <property type="match status" value="1"/>
</dbReference>
<evidence type="ECO:0000256" key="1">
    <source>
        <dbReference type="ARBA" id="ARBA00003581"/>
    </source>
</evidence>
<feature type="coiled-coil region" evidence="9">
    <location>
        <begin position="83"/>
        <end position="121"/>
    </location>
</feature>
<dbReference type="Proteomes" id="UP000695022">
    <property type="component" value="Unplaced"/>
</dbReference>
<dbReference type="PANTHER" id="PTHR21162:SF0">
    <property type="entry name" value="P53 AND DNA DAMAGE-REGULATED PROTEIN 1"/>
    <property type="match status" value="1"/>
</dbReference>
<dbReference type="CDD" id="cd22860">
    <property type="entry name" value="PDRG1"/>
    <property type="match status" value="1"/>
</dbReference>
<keyword evidence="10" id="KW-1185">Reference proteome</keyword>